<keyword evidence="2" id="KW-1003">Cell membrane</keyword>
<evidence type="ECO:0000256" key="1">
    <source>
        <dbReference type="ARBA" id="ARBA00004651"/>
    </source>
</evidence>
<accession>A0A4R3I3S6</accession>
<comment type="caution">
    <text evidence="11">The sequence shown here is derived from an EMBL/GenBank/DDBJ whole genome shotgun (WGS) entry which is preliminary data.</text>
</comment>
<evidence type="ECO:0000313" key="11">
    <source>
        <dbReference type="EMBL" id="TCS39944.1"/>
    </source>
</evidence>
<dbReference type="InterPro" id="IPR046786">
    <property type="entry name" value="MotA_N"/>
</dbReference>
<name>A0A4R3I3S6_9GAMM</name>
<feature type="transmembrane region" description="Helical" evidence="8">
    <location>
        <begin position="32"/>
        <end position="51"/>
    </location>
</feature>
<comment type="subcellular location">
    <subcellularLocation>
        <location evidence="1">Cell membrane</location>
        <topology evidence="1">Multi-pass membrane protein</topology>
    </subcellularLocation>
    <subcellularLocation>
        <location evidence="7">Membrane</location>
        <topology evidence="7">Multi-pass membrane protein</topology>
    </subcellularLocation>
</comment>
<dbReference type="Proteomes" id="UP000295793">
    <property type="component" value="Unassembled WGS sequence"/>
</dbReference>
<dbReference type="EMBL" id="SLZR01000011">
    <property type="protein sequence ID" value="TCS39944.1"/>
    <property type="molecule type" value="Genomic_DNA"/>
</dbReference>
<reference evidence="11 12" key="1">
    <citation type="submission" date="2019-03" db="EMBL/GenBank/DDBJ databases">
        <title>Genomic Encyclopedia of Archaeal and Bacterial Type Strains, Phase II (KMG-II): from individual species to whole genera.</title>
        <authorList>
            <person name="Goeker M."/>
        </authorList>
    </citation>
    <scope>NUCLEOTIDE SEQUENCE [LARGE SCALE GENOMIC DNA]</scope>
    <source>
        <strain evidence="11 12">DSM 15388</strain>
    </source>
</reference>
<evidence type="ECO:0000313" key="12">
    <source>
        <dbReference type="Proteomes" id="UP000295793"/>
    </source>
</evidence>
<dbReference type="RefSeq" id="WP_207902730.1">
    <property type="nucleotide sequence ID" value="NZ_SLZR01000011.1"/>
</dbReference>
<evidence type="ECO:0000256" key="5">
    <source>
        <dbReference type="ARBA" id="ARBA00022989"/>
    </source>
</evidence>
<dbReference type="PANTHER" id="PTHR30433:SF3">
    <property type="entry name" value="MOTILITY PROTEIN A"/>
    <property type="match status" value="1"/>
</dbReference>
<dbReference type="NCBIfam" id="NF006583">
    <property type="entry name" value="PRK09109.1"/>
    <property type="match status" value="1"/>
</dbReference>
<dbReference type="GO" id="GO:0015031">
    <property type="term" value="P:protein transport"/>
    <property type="evidence" value="ECO:0007669"/>
    <property type="project" value="UniProtKB-KW"/>
</dbReference>
<comment type="similarity">
    <text evidence="7">Belongs to the exbB/tolQ family.</text>
</comment>
<proteinExistence type="inferred from homology"/>
<organism evidence="11 12">
    <name type="scientific">Reinekea marinisedimentorum</name>
    <dbReference type="NCBI Taxonomy" id="230495"/>
    <lineage>
        <taxon>Bacteria</taxon>
        <taxon>Pseudomonadati</taxon>
        <taxon>Pseudomonadota</taxon>
        <taxon>Gammaproteobacteria</taxon>
        <taxon>Oceanospirillales</taxon>
        <taxon>Saccharospirillaceae</taxon>
        <taxon>Reinekea</taxon>
    </lineage>
</organism>
<keyword evidence="7" id="KW-0813">Transport</keyword>
<dbReference type="GO" id="GO:0005886">
    <property type="term" value="C:plasma membrane"/>
    <property type="evidence" value="ECO:0007669"/>
    <property type="project" value="UniProtKB-SubCell"/>
</dbReference>
<feature type="transmembrane region" description="Helical" evidence="8">
    <location>
        <begin position="147"/>
        <end position="167"/>
    </location>
</feature>
<keyword evidence="4" id="KW-0283">Flagellar rotation</keyword>
<keyword evidence="7" id="KW-0653">Protein transport</keyword>
<dbReference type="Pfam" id="PF01618">
    <property type="entry name" value="MotA_ExbB"/>
    <property type="match status" value="1"/>
</dbReference>
<evidence type="ECO:0000256" key="8">
    <source>
        <dbReference type="SAM" id="Phobius"/>
    </source>
</evidence>
<sequence>MIAFFGLLLAWFAVFGGHLLEGGQPGSLSNFPAALIVIGGTLAAGMIQADFKTWKAAWRLFPNIFWKPAHSADICIGKLVRWCQMARRSGPLSLDPESSKEPDNYLRLGLQLIVDGAEKDKIHKSLSVTTESRENEWLRAADLFESLGGYAPTMGIIGAVLGLIQVMTQVDDVQLIGSGIATAFVATIYGVGFANLFLLPVSGRLRNEAMARSQFEEMVLDGFLAIVEGENPRVMERRLREYRL</sequence>
<dbReference type="GO" id="GO:0071978">
    <property type="term" value="P:bacterial-type flagellum-dependent swarming motility"/>
    <property type="evidence" value="ECO:0007669"/>
    <property type="project" value="InterPro"/>
</dbReference>
<protein>
    <submittedName>
        <fullName evidence="11">Chemotaxis protein MotA</fullName>
    </submittedName>
</protein>
<keyword evidence="3 8" id="KW-0812">Transmembrane</keyword>
<keyword evidence="6 8" id="KW-0472">Membrane</keyword>
<dbReference type="PANTHER" id="PTHR30433">
    <property type="entry name" value="CHEMOTAXIS PROTEIN MOTA"/>
    <property type="match status" value="1"/>
</dbReference>
<feature type="domain" description="Motility protein A N-terminal" evidence="10">
    <location>
        <begin position="5"/>
        <end position="75"/>
    </location>
</feature>
<evidence type="ECO:0000256" key="7">
    <source>
        <dbReference type="RuleBase" id="RU004057"/>
    </source>
</evidence>
<dbReference type="InterPro" id="IPR002898">
    <property type="entry name" value="MotA_ExbB_proton_chnl"/>
</dbReference>
<keyword evidence="12" id="KW-1185">Reference proteome</keyword>
<feature type="domain" description="MotA/TolQ/ExbB proton channel" evidence="9">
    <location>
        <begin position="100"/>
        <end position="210"/>
    </location>
</feature>
<feature type="transmembrane region" description="Helical" evidence="8">
    <location>
        <begin position="173"/>
        <end position="198"/>
    </location>
</feature>
<keyword evidence="5 8" id="KW-1133">Transmembrane helix</keyword>
<dbReference type="Pfam" id="PF20560">
    <property type="entry name" value="MotA_N"/>
    <property type="match status" value="1"/>
</dbReference>
<evidence type="ECO:0000259" key="10">
    <source>
        <dbReference type="Pfam" id="PF20560"/>
    </source>
</evidence>
<gene>
    <name evidence="11" type="ORF">BCF53_11134</name>
</gene>
<evidence type="ECO:0000256" key="4">
    <source>
        <dbReference type="ARBA" id="ARBA00022779"/>
    </source>
</evidence>
<evidence type="ECO:0000256" key="6">
    <source>
        <dbReference type="ARBA" id="ARBA00023136"/>
    </source>
</evidence>
<dbReference type="InterPro" id="IPR047055">
    <property type="entry name" value="MotA-like"/>
</dbReference>
<evidence type="ECO:0000256" key="2">
    <source>
        <dbReference type="ARBA" id="ARBA00022475"/>
    </source>
</evidence>
<evidence type="ECO:0000259" key="9">
    <source>
        <dbReference type="Pfam" id="PF01618"/>
    </source>
</evidence>
<dbReference type="AlphaFoldDB" id="A0A4R3I3S6"/>
<evidence type="ECO:0000256" key="3">
    <source>
        <dbReference type="ARBA" id="ARBA00022692"/>
    </source>
</evidence>
<dbReference type="GO" id="GO:0006935">
    <property type="term" value="P:chemotaxis"/>
    <property type="evidence" value="ECO:0007669"/>
    <property type="project" value="InterPro"/>
</dbReference>